<comment type="caution">
    <text evidence="2">The sequence shown here is derived from an EMBL/GenBank/DDBJ whole genome shotgun (WGS) entry which is preliminary data.</text>
</comment>
<evidence type="ECO:0000256" key="1">
    <source>
        <dbReference type="SAM" id="Phobius"/>
    </source>
</evidence>
<dbReference type="Proteomes" id="UP001602322">
    <property type="component" value="Unassembled WGS sequence"/>
</dbReference>
<proteinExistence type="predicted"/>
<feature type="transmembrane region" description="Helical" evidence="1">
    <location>
        <begin position="12"/>
        <end position="31"/>
    </location>
</feature>
<evidence type="ECO:0008006" key="4">
    <source>
        <dbReference type="Google" id="ProtNLM"/>
    </source>
</evidence>
<accession>A0ABW6XCN2</accession>
<dbReference type="EMBL" id="JBIBEG010000008">
    <property type="protein sequence ID" value="MFF5899479.1"/>
    <property type="molecule type" value="Genomic_DNA"/>
</dbReference>
<keyword evidence="1" id="KW-1133">Transmembrane helix</keyword>
<reference evidence="2 3" key="1">
    <citation type="submission" date="2024-10" db="EMBL/GenBank/DDBJ databases">
        <title>The Natural Products Discovery Center: Release of the First 8490 Sequenced Strains for Exploring Actinobacteria Biosynthetic Diversity.</title>
        <authorList>
            <person name="Kalkreuter E."/>
            <person name="Kautsar S.A."/>
            <person name="Yang D."/>
            <person name="Bader C.D."/>
            <person name="Teijaro C.N."/>
            <person name="Fluegel L."/>
            <person name="Davis C.M."/>
            <person name="Simpson J.R."/>
            <person name="Lauterbach L."/>
            <person name="Steele A.D."/>
            <person name="Gui C."/>
            <person name="Meng S."/>
            <person name="Li G."/>
            <person name="Viehrig K."/>
            <person name="Ye F."/>
            <person name="Su P."/>
            <person name="Kiefer A.F."/>
            <person name="Nichols A."/>
            <person name="Cepeda A.J."/>
            <person name="Yan W."/>
            <person name="Fan B."/>
            <person name="Jiang Y."/>
            <person name="Adhikari A."/>
            <person name="Zheng C.-J."/>
            <person name="Schuster L."/>
            <person name="Cowan T.M."/>
            <person name="Smanski M.J."/>
            <person name="Chevrette M.G."/>
            <person name="De Carvalho L.P.S."/>
            <person name="Shen B."/>
        </authorList>
    </citation>
    <scope>NUCLEOTIDE SEQUENCE [LARGE SCALE GENOMIC DNA]</scope>
    <source>
        <strain evidence="2 3">NPDC012540</strain>
    </source>
</reference>
<evidence type="ECO:0000313" key="3">
    <source>
        <dbReference type="Proteomes" id="UP001602322"/>
    </source>
</evidence>
<gene>
    <name evidence="2" type="ORF">ACFY8O_26635</name>
</gene>
<evidence type="ECO:0000313" key="2">
    <source>
        <dbReference type="EMBL" id="MFF5899479.1"/>
    </source>
</evidence>
<protein>
    <recommendedName>
        <fullName evidence="4">Integral membrane protein</fullName>
    </recommendedName>
</protein>
<organism evidence="2 3">
    <name type="scientific">Streptomyces argenteolus</name>
    <dbReference type="NCBI Taxonomy" id="67274"/>
    <lineage>
        <taxon>Bacteria</taxon>
        <taxon>Bacillati</taxon>
        <taxon>Actinomycetota</taxon>
        <taxon>Actinomycetes</taxon>
        <taxon>Kitasatosporales</taxon>
        <taxon>Streptomycetaceae</taxon>
        <taxon>Streptomyces</taxon>
    </lineage>
</organism>
<dbReference type="RefSeq" id="WP_387906504.1">
    <property type="nucleotide sequence ID" value="NZ_JBIBEG010000008.1"/>
</dbReference>
<feature type="transmembrane region" description="Helical" evidence="1">
    <location>
        <begin position="84"/>
        <end position="107"/>
    </location>
</feature>
<keyword evidence="1" id="KW-0812">Transmembrane</keyword>
<feature type="transmembrane region" description="Helical" evidence="1">
    <location>
        <begin position="51"/>
        <end position="72"/>
    </location>
</feature>
<sequence>MVRWRLTAVGVNLLLGVPGVVPAWLVWYVLANGPFADAGWTVREPTENDGMMLWLIVVVPVVAVFGIIRWLVNEPLGRRAALDARLYWPACVLLSLVPTGALVVGSYV</sequence>
<keyword evidence="1" id="KW-0472">Membrane</keyword>
<name>A0ABW6XCN2_9ACTN</name>
<keyword evidence="3" id="KW-1185">Reference proteome</keyword>